<reference evidence="4" key="1">
    <citation type="submission" date="2021-02" db="EMBL/GenBank/DDBJ databases">
        <authorList>
            <person name="Dougan E. K."/>
            <person name="Rhodes N."/>
            <person name="Thang M."/>
            <person name="Chan C."/>
        </authorList>
    </citation>
    <scope>NUCLEOTIDE SEQUENCE</scope>
</reference>
<comment type="caution">
    <text evidence="4">The sequence shown here is derived from an EMBL/GenBank/DDBJ whole genome shotgun (WGS) entry which is preliminary data.</text>
</comment>
<organism evidence="4 5">
    <name type="scientific">Symbiodinium natans</name>
    <dbReference type="NCBI Taxonomy" id="878477"/>
    <lineage>
        <taxon>Eukaryota</taxon>
        <taxon>Sar</taxon>
        <taxon>Alveolata</taxon>
        <taxon>Dinophyceae</taxon>
        <taxon>Suessiales</taxon>
        <taxon>Symbiodiniaceae</taxon>
        <taxon>Symbiodinium</taxon>
    </lineage>
</organism>
<protein>
    <submittedName>
        <fullName evidence="4">Cya1 protein</fullName>
    </submittedName>
</protein>
<evidence type="ECO:0000259" key="3">
    <source>
        <dbReference type="PROSITE" id="PS50125"/>
    </source>
</evidence>
<sequence length="825" mass="90454">MELGSPRELLSGTRPRSGSSSASLSESESSSEDEMMLQSLSVNTLMRQRVRGVVGFSDADEFLEPKVTHLPTRQIFRVPSRTALSILIVLAALLSSGLTFVYPMLTWQNVNLETVEDFQASISEQGKELHRLVHDASVASYHELLLNIEWSIWWFVIEQPSKAVQSLYSALILEPGWQQQSSQIAVAARTILTTQYWVNSPAFSMEKVIRGGSVGAARNLCAAYCTGLFICVQRAAPGTDDFRLLTAPPYSVPGGTTTVSIYKISGHGEPASLNGTIAGYKPTQSEEYLYQVRASSYGDPLNSSSDAWAGIFRFPFEKELRASGIRKSAHCGYGRTLPIPKCTGCPGPCGVLFSHIPLTAAYSACQENWVAIRNRLANSVYDYPLTERESTVFLMVLESAASPEQVGYLVAASNSNYAAECDLMPAVDFAVPVVSRAARVLSLRFGADWKAKELSQKNFTMNFTTEGLESDQWKPCPPWQPHASHLECFGLGTRRINLDDGLVWLAVVVLPWGAFTNGTLQQQRIIADRVQDRMDAIHAARADTWRKAALLVCCAVFFVLTAGWIISTVAVRSLDRLLDYSRKLAVLDFRGLPGLYRSSTLTLSPLSEVAELQVGFVNLARSVECFARFVPETVVRSILRGDRNSTTINVRKRQVTIMFSDIRGFTSISEVLSQEDLLTLLYLYLSEMTNIVEQRGGVVSEILGDGLLVLWNTPDDLEDHNVAACSAAIAQQKALPKLNATFAGMGLPSVAIRIGLHTGDVLAGNIGSNKKMKYGCMGDPINLASRLEGLAKHYGVGTLCSDATCASLPNTFLRLAYYGGRKNYY</sequence>
<dbReference type="PANTHER" id="PTHR43081">
    <property type="entry name" value="ADENYLATE CYCLASE, TERMINAL-DIFFERENTIATION SPECIFIC-RELATED"/>
    <property type="match status" value="1"/>
</dbReference>
<dbReference type="GO" id="GO:0035556">
    <property type="term" value="P:intracellular signal transduction"/>
    <property type="evidence" value="ECO:0007669"/>
    <property type="project" value="InterPro"/>
</dbReference>
<dbReference type="PANTHER" id="PTHR43081:SF1">
    <property type="entry name" value="ADENYLATE CYCLASE, TERMINAL-DIFFERENTIATION SPECIFIC"/>
    <property type="match status" value="1"/>
</dbReference>
<feature type="transmembrane region" description="Helical" evidence="2">
    <location>
        <begin position="83"/>
        <end position="105"/>
    </location>
</feature>
<dbReference type="OrthoDB" id="10265730at2759"/>
<dbReference type="InterPro" id="IPR050697">
    <property type="entry name" value="Adenylyl/Guanylyl_Cyclase_3/4"/>
</dbReference>
<dbReference type="CDD" id="cd07302">
    <property type="entry name" value="CHD"/>
    <property type="match status" value="1"/>
</dbReference>
<accession>A0A812KP48</accession>
<dbReference type="InterPro" id="IPR001054">
    <property type="entry name" value="A/G_cyclase"/>
</dbReference>
<feature type="transmembrane region" description="Helical" evidence="2">
    <location>
        <begin position="548"/>
        <end position="566"/>
    </location>
</feature>
<keyword evidence="2" id="KW-0812">Transmembrane</keyword>
<evidence type="ECO:0000313" key="4">
    <source>
        <dbReference type="EMBL" id="CAE7233389.1"/>
    </source>
</evidence>
<keyword evidence="2" id="KW-1133">Transmembrane helix</keyword>
<keyword evidence="2" id="KW-0472">Membrane</keyword>
<feature type="compositionally biased region" description="Low complexity" evidence="1">
    <location>
        <begin position="9"/>
        <end position="28"/>
    </location>
</feature>
<dbReference type="AlphaFoldDB" id="A0A812KP48"/>
<evidence type="ECO:0000256" key="2">
    <source>
        <dbReference type="SAM" id="Phobius"/>
    </source>
</evidence>
<name>A0A812KP48_9DINO</name>
<dbReference type="EMBL" id="CAJNDS010000779">
    <property type="protein sequence ID" value="CAE7233389.1"/>
    <property type="molecule type" value="Genomic_DNA"/>
</dbReference>
<evidence type="ECO:0000256" key="1">
    <source>
        <dbReference type="SAM" id="MobiDB-lite"/>
    </source>
</evidence>
<proteinExistence type="predicted"/>
<feature type="domain" description="Guanylate cyclase" evidence="3">
    <location>
        <begin position="656"/>
        <end position="788"/>
    </location>
</feature>
<dbReference type="InterPro" id="IPR029787">
    <property type="entry name" value="Nucleotide_cyclase"/>
</dbReference>
<evidence type="ECO:0000313" key="5">
    <source>
        <dbReference type="Proteomes" id="UP000604046"/>
    </source>
</evidence>
<dbReference type="Pfam" id="PF00211">
    <property type="entry name" value="Guanylate_cyc"/>
    <property type="match status" value="1"/>
</dbReference>
<keyword evidence="5" id="KW-1185">Reference proteome</keyword>
<feature type="transmembrane region" description="Helical" evidence="2">
    <location>
        <begin position="501"/>
        <end position="520"/>
    </location>
</feature>
<gene>
    <name evidence="4" type="primary">cya1</name>
    <name evidence="4" type="ORF">SNAT2548_LOCUS9758</name>
</gene>
<feature type="region of interest" description="Disordered" evidence="1">
    <location>
        <begin position="1"/>
        <end position="36"/>
    </location>
</feature>
<dbReference type="SMART" id="SM00044">
    <property type="entry name" value="CYCc"/>
    <property type="match status" value="1"/>
</dbReference>
<dbReference type="Gene3D" id="3.30.70.1230">
    <property type="entry name" value="Nucleotide cyclase"/>
    <property type="match status" value="1"/>
</dbReference>
<dbReference type="SUPFAM" id="SSF55073">
    <property type="entry name" value="Nucleotide cyclase"/>
    <property type="match status" value="1"/>
</dbReference>
<dbReference type="Proteomes" id="UP000604046">
    <property type="component" value="Unassembled WGS sequence"/>
</dbReference>
<dbReference type="GO" id="GO:0009190">
    <property type="term" value="P:cyclic nucleotide biosynthetic process"/>
    <property type="evidence" value="ECO:0007669"/>
    <property type="project" value="InterPro"/>
</dbReference>
<dbReference type="PROSITE" id="PS50125">
    <property type="entry name" value="GUANYLATE_CYCLASE_2"/>
    <property type="match status" value="1"/>
</dbReference>